<proteinExistence type="inferred from homology"/>
<dbReference type="SUPFAM" id="SSF53613">
    <property type="entry name" value="Ribokinase-like"/>
    <property type="match status" value="1"/>
</dbReference>
<evidence type="ECO:0000313" key="7">
    <source>
        <dbReference type="Proteomes" id="UP000247612"/>
    </source>
</evidence>
<dbReference type="InterPro" id="IPR011611">
    <property type="entry name" value="PfkB_dom"/>
</dbReference>
<dbReference type="Proteomes" id="UP000247612">
    <property type="component" value="Unassembled WGS sequence"/>
</dbReference>
<dbReference type="OrthoDB" id="9813569at2"/>
<gene>
    <name evidence="6" type="ORF">DES51_10329</name>
</gene>
<dbReference type="InterPro" id="IPR029056">
    <property type="entry name" value="Ribokinase-like"/>
</dbReference>
<comment type="similarity">
    <text evidence="1 4">Belongs to the carbohydrate kinase PfkB family.</text>
</comment>
<keyword evidence="2 4" id="KW-0808">Transferase</keyword>
<sequence>MSKVYCVGELLIDMVGVDHKGLKNGVQFEKKAGGAPANVAAAITRMGEEAAFMGQIGTDYFGQFLKEMLDQLKVDTSLCAFGGNTTIALVGIDERGERNFNFLRGCDGDYSFNAIDATKLHQEDILHFGSATALLEGELKKTYYALLDLAKQRQMFISFDPNYRDSLISKRQLPQFIQDCRTFIASADFVKMSDEEALIITGKTDLESAVQMIHALGAKTAAVTLGAKGTYLSSGNTQQIVASQAIEQVDSTGAGDAFVGALLSRILHANKRDFSAEEWLEMVRFANCVGALTCMKHGAIDAIPSLDEVMEKLNESLK</sequence>
<name>A0A318KUB5_9FIRM</name>
<accession>A0A318KUB5</accession>
<dbReference type="RefSeq" id="WP_022938450.1">
    <property type="nucleotide sequence ID" value="NZ_CABKRQ010000005.1"/>
</dbReference>
<protein>
    <submittedName>
        <fullName evidence="6">Fructokinase</fullName>
    </submittedName>
</protein>
<evidence type="ECO:0000256" key="1">
    <source>
        <dbReference type="ARBA" id="ARBA00010688"/>
    </source>
</evidence>
<dbReference type="PANTHER" id="PTHR43085:SF54">
    <property type="entry name" value="PUTATIVE-RELATED"/>
    <property type="match status" value="1"/>
</dbReference>
<organism evidence="6 7">
    <name type="scientific">Dielma fastidiosa</name>
    <dbReference type="NCBI Taxonomy" id="1034346"/>
    <lineage>
        <taxon>Bacteria</taxon>
        <taxon>Bacillati</taxon>
        <taxon>Bacillota</taxon>
        <taxon>Erysipelotrichia</taxon>
        <taxon>Erysipelotrichales</taxon>
        <taxon>Erysipelotrichaceae</taxon>
        <taxon>Dielma</taxon>
    </lineage>
</organism>
<dbReference type="PROSITE" id="PS00583">
    <property type="entry name" value="PFKB_KINASES_1"/>
    <property type="match status" value="1"/>
</dbReference>
<dbReference type="GO" id="GO:0006000">
    <property type="term" value="P:fructose metabolic process"/>
    <property type="evidence" value="ECO:0007669"/>
    <property type="project" value="UniProtKB-ARBA"/>
</dbReference>
<dbReference type="PANTHER" id="PTHR43085">
    <property type="entry name" value="HEXOKINASE FAMILY MEMBER"/>
    <property type="match status" value="1"/>
</dbReference>
<evidence type="ECO:0000256" key="3">
    <source>
        <dbReference type="ARBA" id="ARBA00022777"/>
    </source>
</evidence>
<dbReference type="EMBL" id="QJKH01000003">
    <property type="protein sequence ID" value="PXX80438.1"/>
    <property type="molecule type" value="Genomic_DNA"/>
</dbReference>
<dbReference type="GO" id="GO:0008865">
    <property type="term" value="F:fructokinase activity"/>
    <property type="evidence" value="ECO:0007669"/>
    <property type="project" value="UniProtKB-ARBA"/>
</dbReference>
<keyword evidence="7" id="KW-1185">Reference proteome</keyword>
<dbReference type="InterPro" id="IPR002173">
    <property type="entry name" value="Carboh/pur_kinase_PfkB_CS"/>
</dbReference>
<keyword evidence="3 4" id="KW-0418">Kinase</keyword>
<comment type="caution">
    <text evidence="6">The sequence shown here is derived from an EMBL/GenBank/DDBJ whole genome shotgun (WGS) entry which is preliminary data.</text>
</comment>
<evidence type="ECO:0000259" key="5">
    <source>
        <dbReference type="Pfam" id="PF00294"/>
    </source>
</evidence>
<dbReference type="PROSITE" id="PS00584">
    <property type="entry name" value="PFKB_KINASES_2"/>
    <property type="match status" value="1"/>
</dbReference>
<dbReference type="PRINTS" id="PR00990">
    <property type="entry name" value="RIBOKINASE"/>
</dbReference>
<dbReference type="AlphaFoldDB" id="A0A318KUB5"/>
<evidence type="ECO:0000256" key="2">
    <source>
        <dbReference type="ARBA" id="ARBA00022679"/>
    </source>
</evidence>
<dbReference type="Pfam" id="PF00294">
    <property type="entry name" value="PfkB"/>
    <property type="match status" value="1"/>
</dbReference>
<evidence type="ECO:0000256" key="4">
    <source>
        <dbReference type="RuleBase" id="RU003704"/>
    </source>
</evidence>
<dbReference type="InterPro" id="IPR002139">
    <property type="entry name" value="Ribo/fructo_kinase"/>
</dbReference>
<dbReference type="InterPro" id="IPR050306">
    <property type="entry name" value="PfkB_Carbo_kinase"/>
</dbReference>
<feature type="domain" description="Carbohydrate kinase PfkB" evidence="5">
    <location>
        <begin position="1"/>
        <end position="304"/>
    </location>
</feature>
<dbReference type="CDD" id="cd01167">
    <property type="entry name" value="bac_FRK"/>
    <property type="match status" value="1"/>
</dbReference>
<dbReference type="Gene3D" id="3.40.1190.20">
    <property type="match status" value="1"/>
</dbReference>
<evidence type="ECO:0000313" key="6">
    <source>
        <dbReference type="EMBL" id="PXX80438.1"/>
    </source>
</evidence>
<dbReference type="STRING" id="1034346.GCA_000313565_02148"/>
<reference evidence="6 7" key="1">
    <citation type="submission" date="2018-05" db="EMBL/GenBank/DDBJ databases">
        <title>Genomic Encyclopedia of Type Strains, Phase IV (KMG-IV): sequencing the most valuable type-strain genomes for metagenomic binning, comparative biology and taxonomic classification.</title>
        <authorList>
            <person name="Goeker M."/>
        </authorList>
    </citation>
    <scope>NUCLEOTIDE SEQUENCE [LARGE SCALE GENOMIC DNA]</scope>
    <source>
        <strain evidence="6 7">JC118</strain>
    </source>
</reference>